<dbReference type="PANTHER" id="PTHR27007">
    <property type="match status" value="1"/>
</dbReference>
<comment type="similarity">
    <text evidence="2">In the N-terminal section; belongs to the leguminous lectin family.</text>
</comment>
<dbReference type="SUPFAM" id="SSF56112">
    <property type="entry name" value="Protein kinase-like (PK-like)"/>
    <property type="match status" value="1"/>
</dbReference>
<dbReference type="PROSITE" id="PS00107">
    <property type="entry name" value="PROTEIN_KINASE_ATP"/>
    <property type="match status" value="1"/>
</dbReference>
<protein>
    <recommendedName>
        <fullName evidence="4">non-specific serine/threonine protein kinase</fullName>
        <ecNumber evidence="4">2.7.11.1</ecNumber>
    </recommendedName>
</protein>
<dbReference type="Gene3D" id="2.60.120.200">
    <property type="match status" value="1"/>
</dbReference>
<evidence type="ECO:0000256" key="4">
    <source>
        <dbReference type="ARBA" id="ARBA00012513"/>
    </source>
</evidence>
<dbReference type="SUPFAM" id="SSF49899">
    <property type="entry name" value="Concanavalin A-like lectins/glucanases"/>
    <property type="match status" value="1"/>
</dbReference>
<dbReference type="Gene3D" id="1.10.510.10">
    <property type="entry name" value="Transferase(Phosphotransferase) domain 1"/>
    <property type="match status" value="1"/>
</dbReference>
<evidence type="ECO:0000313" key="22">
    <source>
        <dbReference type="Proteomes" id="UP001210211"/>
    </source>
</evidence>
<dbReference type="Gene3D" id="3.30.200.20">
    <property type="entry name" value="Phosphorylase Kinase, domain 1"/>
    <property type="match status" value="1"/>
</dbReference>
<evidence type="ECO:0000256" key="10">
    <source>
        <dbReference type="ARBA" id="ARBA00022734"/>
    </source>
</evidence>
<feature type="domain" description="Protein kinase" evidence="20">
    <location>
        <begin position="366"/>
        <end position="621"/>
    </location>
</feature>
<dbReference type="GO" id="GO:0004674">
    <property type="term" value="F:protein serine/threonine kinase activity"/>
    <property type="evidence" value="ECO:0007669"/>
    <property type="project" value="UniProtKB-KW"/>
</dbReference>
<dbReference type="Pfam" id="PF00139">
    <property type="entry name" value="Lectin_legB"/>
    <property type="match status" value="1"/>
</dbReference>
<keyword evidence="10" id="KW-0430">Lectin</keyword>
<dbReference type="Proteomes" id="UP001210211">
    <property type="component" value="Unassembled WGS sequence"/>
</dbReference>
<proteinExistence type="inferred from homology"/>
<evidence type="ECO:0000256" key="3">
    <source>
        <dbReference type="ARBA" id="ARBA00010217"/>
    </source>
</evidence>
<keyword evidence="13 18" id="KW-0067">ATP-binding</keyword>
<evidence type="ECO:0000259" key="20">
    <source>
        <dbReference type="PROSITE" id="PS50011"/>
    </source>
</evidence>
<evidence type="ECO:0000256" key="16">
    <source>
        <dbReference type="ARBA" id="ARBA00023170"/>
    </source>
</evidence>
<evidence type="ECO:0000256" key="13">
    <source>
        <dbReference type="ARBA" id="ARBA00022840"/>
    </source>
</evidence>
<keyword evidence="11 18" id="KW-0547">Nucleotide-binding</keyword>
<keyword evidence="7" id="KW-0808">Transferase</keyword>
<evidence type="ECO:0000256" key="18">
    <source>
        <dbReference type="PROSITE-ProRule" id="PRU10141"/>
    </source>
</evidence>
<dbReference type="InterPro" id="IPR011009">
    <property type="entry name" value="Kinase-like_dom_sf"/>
</dbReference>
<organism evidence="21 22">
    <name type="scientific">Rhynchospora tenuis</name>
    <dbReference type="NCBI Taxonomy" id="198213"/>
    <lineage>
        <taxon>Eukaryota</taxon>
        <taxon>Viridiplantae</taxon>
        <taxon>Streptophyta</taxon>
        <taxon>Embryophyta</taxon>
        <taxon>Tracheophyta</taxon>
        <taxon>Spermatophyta</taxon>
        <taxon>Magnoliopsida</taxon>
        <taxon>Liliopsida</taxon>
        <taxon>Poales</taxon>
        <taxon>Cyperaceae</taxon>
        <taxon>Cyperoideae</taxon>
        <taxon>Rhynchosporeae</taxon>
        <taxon>Rhynchospora</taxon>
    </lineage>
</organism>
<keyword evidence="9" id="KW-0732">Signal</keyword>
<dbReference type="Pfam" id="PF00069">
    <property type="entry name" value="Pkinase"/>
    <property type="match status" value="1"/>
</dbReference>
<dbReference type="PROSITE" id="PS50011">
    <property type="entry name" value="PROTEIN_KINASE_DOM"/>
    <property type="match status" value="1"/>
</dbReference>
<keyword evidence="17" id="KW-0325">Glycoprotein</keyword>
<dbReference type="InterPro" id="IPR050528">
    <property type="entry name" value="L-type_Lectin-RKs"/>
</dbReference>
<evidence type="ECO:0000313" key="21">
    <source>
        <dbReference type="EMBL" id="KAJ3685115.1"/>
    </source>
</evidence>
<dbReference type="CDD" id="cd06899">
    <property type="entry name" value="lectin_legume_LecRK_Arcelin_ConA"/>
    <property type="match status" value="1"/>
</dbReference>
<dbReference type="GO" id="GO:0030246">
    <property type="term" value="F:carbohydrate binding"/>
    <property type="evidence" value="ECO:0007669"/>
    <property type="project" value="UniProtKB-KW"/>
</dbReference>
<keyword evidence="12" id="KW-0418">Kinase</keyword>
<dbReference type="PROSITE" id="PS00307">
    <property type="entry name" value="LECTIN_LEGUME_BETA"/>
    <property type="match status" value="1"/>
</dbReference>
<dbReference type="GO" id="GO:0002229">
    <property type="term" value="P:defense response to oomycetes"/>
    <property type="evidence" value="ECO:0007669"/>
    <property type="project" value="UniProtKB-ARBA"/>
</dbReference>
<gene>
    <name evidence="21" type="ORF">LUZ61_014279</name>
</gene>
<dbReference type="CDD" id="cd14066">
    <property type="entry name" value="STKc_IRAK"/>
    <property type="match status" value="1"/>
</dbReference>
<dbReference type="InterPro" id="IPR017441">
    <property type="entry name" value="Protein_kinase_ATP_BS"/>
</dbReference>
<dbReference type="GO" id="GO:0005886">
    <property type="term" value="C:plasma membrane"/>
    <property type="evidence" value="ECO:0007669"/>
    <property type="project" value="UniProtKB-SubCell"/>
</dbReference>
<accession>A0AAD5Z105</accession>
<sequence>MAITLLIRKFQNLLLSSLFFFLIVFPHYSVSLNFNIDFTKHDYNPYINCTGDASPQKDGNCQDLVNVGLTKNRIQRDIDHSTGKAFYYRAVPLWDKSTGEVANFNTTFSFKIRNLTNNSADGLAFFLSTYPLPLINGTGASLGLFNSTLDATKILVESTHQMVAVEFDTFFNYQWDPPSVNNSTDCHIGIDINNISSSVSKIIPDHLLVDNNMTAHISYDNFTQQLSLQLWQDDNPTIKFNITTKVDLKSILPNEITIGFSATTGKLYELHLLYSWFFNSTLEVGLSNNRKSVPSSKVTGAIIASSVALLLLLLGTSLYLIRKNLLNKITRDAETACDEIMDDEFEKGRGPKRFQYNELAAATKDFVENEKLGEGGFGSVYRGILVDEGTQVAIKRVSKASKQGIKEYISEVKIISQLRHRNLVQLIGWCHDRGELLLVYELMHNGSLDTHLYNNERVLTWPMRQQIALGLGSALLYLHSGCQKCVVHRDIKPSNVMLDSSFNAKLGDFGLARLIDHNSAAQTVPAGTMGYIAPECVITGQTSTEADVYSFGVVLLEIACGRRPVVIQDNENKVVLVKWVWDLYGNNSILDAIDSRLTGKFEAEEAERLLVVGLWCAHPDYTFRPSIRQAVSVLQFEAPLPDLPLKMPVLMYANPVQPGKYSLSTLTGATSNVTSLNISHTTEVGPAIDTWPVAATSVPLFADPLEITTESSETPRHENPIPYQLSLSLNIFPSLSPYNDDTTGSQIFQLSESLAIYLSFTEYGPFISQRVDKETPYARFWVSSKSYKMKLSVLCLLTKLIDYKSN</sequence>
<evidence type="ECO:0000256" key="14">
    <source>
        <dbReference type="ARBA" id="ARBA00022989"/>
    </source>
</evidence>
<dbReference type="InterPro" id="IPR013320">
    <property type="entry name" value="ConA-like_dom_sf"/>
</dbReference>
<evidence type="ECO:0000256" key="9">
    <source>
        <dbReference type="ARBA" id="ARBA00022729"/>
    </source>
</evidence>
<dbReference type="EC" id="2.7.11.1" evidence="4"/>
<evidence type="ECO:0000256" key="6">
    <source>
        <dbReference type="ARBA" id="ARBA00022527"/>
    </source>
</evidence>
<dbReference type="InterPro" id="IPR019825">
    <property type="entry name" value="Lectin_legB_Mn/Ca_BS"/>
</dbReference>
<keyword evidence="5" id="KW-1003">Cell membrane</keyword>
<keyword evidence="6" id="KW-0723">Serine/threonine-protein kinase</keyword>
<dbReference type="FunFam" id="1.10.510.10:FF:000240">
    <property type="entry name" value="Lectin-domain containing receptor kinase A4.3"/>
    <property type="match status" value="1"/>
</dbReference>
<feature type="transmembrane region" description="Helical" evidence="19">
    <location>
        <begin position="298"/>
        <end position="321"/>
    </location>
</feature>
<reference evidence="21 22" key="1">
    <citation type="journal article" date="2022" name="Cell">
        <title>Repeat-based holocentromeres influence genome architecture and karyotype evolution.</title>
        <authorList>
            <person name="Hofstatter P.G."/>
            <person name="Thangavel G."/>
            <person name="Lux T."/>
            <person name="Neumann P."/>
            <person name="Vondrak T."/>
            <person name="Novak P."/>
            <person name="Zhang M."/>
            <person name="Costa L."/>
            <person name="Castellani M."/>
            <person name="Scott A."/>
            <person name="Toegelov H."/>
            <person name="Fuchs J."/>
            <person name="Mata-Sucre Y."/>
            <person name="Dias Y."/>
            <person name="Vanzela A.L.L."/>
            <person name="Huettel B."/>
            <person name="Almeida C.C.S."/>
            <person name="Simkova H."/>
            <person name="Souza G."/>
            <person name="Pedrosa-Harand A."/>
            <person name="Macas J."/>
            <person name="Mayer K.F.X."/>
            <person name="Houben A."/>
            <person name="Marques A."/>
        </authorList>
    </citation>
    <scope>NUCLEOTIDE SEQUENCE [LARGE SCALE GENOMIC DNA]</scope>
    <source>
        <strain evidence="21">RhyTen1mFocal</strain>
    </source>
</reference>
<dbReference type="InterPro" id="IPR000719">
    <property type="entry name" value="Prot_kinase_dom"/>
</dbReference>
<dbReference type="FunFam" id="3.30.200.20:FF:000168">
    <property type="entry name" value="L-type lectin-domain containing receptor kinase IX.1"/>
    <property type="match status" value="1"/>
</dbReference>
<dbReference type="SMART" id="SM00220">
    <property type="entry name" value="S_TKc"/>
    <property type="match status" value="1"/>
</dbReference>
<evidence type="ECO:0000256" key="12">
    <source>
        <dbReference type="ARBA" id="ARBA00022777"/>
    </source>
</evidence>
<dbReference type="EMBL" id="JAMRDG010000002">
    <property type="protein sequence ID" value="KAJ3685115.1"/>
    <property type="molecule type" value="Genomic_DNA"/>
</dbReference>
<keyword evidence="16" id="KW-0675">Receptor</keyword>
<evidence type="ECO:0000256" key="8">
    <source>
        <dbReference type="ARBA" id="ARBA00022692"/>
    </source>
</evidence>
<evidence type="ECO:0000256" key="7">
    <source>
        <dbReference type="ARBA" id="ARBA00022679"/>
    </source>
</evidence>
<evidence type="ECO:0000256" key="2">
    <source>
        <dbReference type="ARBA" id="ARBA00008536"/>
    </source>
</evidence>
<keyword evidence="14 19" id="KW-1133">Transmembrane helix</keyword>
<keyword evidence="8 19" id="KW-0812">Transmembrane</keyword>
<dbReference type="AlphaFoldDB" id="A0AAD5Z105"/>
<evidence type="ECO:0000256" key="5">
    <source>
        <dbReference type="ARBA" id="ARBA00022475"/>
    </source>
</evidence>
<evidence type="ECO:0000256" key="17">
    <source>
        <dbReference type="ARBA" id="ARBA00023180"/>
    </source>
</evidence>
<feature type="binding site" evidence="18">
    <location>
        <position position="395"/>
    </location>
    <ligand>
        <name>ATP</name>
        <dbReference type="ChEBI" id="CHEBI:30616"/>
    </ligand>
</feature>
<comment type="caution">
    <text evidence="21">The sequence shown here is derived from an EMBL/GenBank/DDBJ whole genome shotgun (WGS) entry which is preliminary data.</text>
</comment>
<evidence type="ECO:0000256" key="15">
    <source>
        <dbReference type="ARBA" id="ARBA00023136"/>
    </source>
</evidence>
<evidence type="ECO:0000256" key="11">
    <source>
        <dbReference type="ARBA" id="ARBA00022741"/>
    </source>
</evidence>
<comment type="subcellular location">
    <subcellularLocation>
        <location evidence="1">Cell membrane</location>
        <topology evidence="1">Single-pass type I membrane protein</topology>
    </subcellularLocation>
</comment>
<evidence type="ECO:0000256" key="19">
    <source>
        <dbReference type="SAM" id="Phobius"/>
    </source>
</evidence>
<dbReference type="PROSITE" id="PS00108">
    <property type="entry name" value="PROTEIN_KINASE_ST"/>
    <property type="match status" value="1"/>
</dbReference>
<dbReference type="InterPro" id="IPR008271">
    <property type="entry name" value="Ser/Thr_kinase_AS"/>
</dbReference>
<keyword evidence="15 19" id="KW-0472">Membrane</keyword>
<dbReference type="GO" id="GO:0005524">
    <property type="term" value="F:ATP binding"/>
    <property type="evidence" value="ECO:0007669"/>
    <property type="project" value="UniProtKB-UniRule"/>
</dbReference>
<comment type="similarity">
    <text evidence="3">In the C-terminal section; belongs to the protein kinase superfamily. Ser/Thr protein kinase family.</text>
</comment>
<name>A0AAD5Z105_9POAL</name>
<evidence type="ECO:0000256" key="1">
    <source>
        <dbReference type="ARBA" id="ARBA00004251"/>
    </source>
</evidence>
<keyword evidence="22" id="KW-1185">Reference proteome</keyword>
<dbReference type="InterPro" id="IPR001220">
    <property type="entry name" value="Legume_lectin_dom"/>
</dbReference>